<sequence length="733" mass="83269">MATVATDAALGRGGNPHAALLEVPPRLPFPTSPSVPDRRARLKRLNLNLASRDSSDTERPLEHERRKRVSRDSEARPDSYRDNNNDDDDSTNRLRGLENGSYRETSVGRYKEDDGGGGGGGGYISSPGHDSSRQGQVVRRSRRNIVTSRSHGKTGDSVSLSSRNRRARSRLKDETDKDQLRLPDIKSKQRLGSPQGVFLTALSGYDDTPLPSERRPSVTSRSSREAVPPAAASGDADPSLTSRDNKDGSPTRLPVLSSSRDGGSPSKLVVSRNTVGLQRVYLEGLDYMRGHVTNVEEDVEKINREFHRVQTASGGDFLYYLKECDERLLQANTDLRKRDIKLEVIDSDTRMVRLLNELRRDKQPDKALVEFITHFWHEMKSTTESLQALLDKFNNTVLLRLSNNYIGSHSADLQVPVCQQYALDIEGFLKDLDTQLGNARLMVKSYGNGIHQNLLDDSDFSQRLMVCCDLKAFPILGFIHDVCGKILKMCASAREWLARDEQFMHEINSFIRETRTVARRREQALMSEKQKRKKQEKNVKIAQSILHNNRQKLRLIEQELQQLETRLNESKVEQKVKSEEIQQKESMVDFLKLTLQQTKKNYSLQTKRTKLLRQVRELEDYLRTMEANLEVVQDKILAKSHEKILLAEKINHSEKSYDALKTDFDKYSDNLEELEAEVTGLSGQLLQLEIVHTIKTSPETLDNLLDRPSTVKLSQSLKERIKERKKKAAAKAS</sequence>
<gene>
    <name evidence="4" type="primary">LOC101856477</name>
</gene>
<evidence type="ECO:0000256" key="2">
    <source>
        <dbReference type="SAM" id="MobiDB-lite"/>
    </source>
</evidence>
<organism evidence="3 4">
    <name type="scientific">Aplysia californica</name>
    <name type="common">California sea hare</name>
    <dbReference type="NCBI Taxonomy" id="6500"/>
    <lineage>
        <taxon>Eukaryota</taxon>
        <taxon>Metazoa</taxon>
        <taxon>Spiralia</taxon>
        <taxon>Lophotrochozoa</taxon>
        <taxon>Mollusca</taxon>
        <taxon>Gastropoda</taxon>
        <taxon>Heterobranchia</taxon>
        <taxon>Euthyneura</taxon>
        <taxon>Tectipleura</taxon>
        <taxon>Aplysiida</taxon>
        <taxon>Aplysioidea</taxon>
        <taxon>Aplysiidae</taxon>
        <taxon>Aplysia</taxon>
    </lineage>
</organism>
<evidence type="ECO:0000313" key="4">
    <source>
        <dbReference type="RefSeq" id="XP_035828966.1"/>
    </source>
</evidence>
<reference evidence="4" key="1">
    <citation type="submission" date="2025-08" db="UniProtKB">
        <authorList>
            <consortium name="RefSeq"/>
        </authorList>
    </citation>
    <scope>IDENTIFICATION</scope>
</reference>
<proteinExistence type="predicted"/>
<dbReference type="GeneID" id="101856477"/>
<dbReference type="Proteomes" id="UP000694888">
    <property type="component" value="Unplaced"/>
</dbReference>
<feature type="compositionally biased region" description="Basic and acidic residues" evidence="2">
    <location>
        <begin position="53"/>
        <end position="96"/>
    </location>
</feature>
<feature type="compositionally biased region" description="Low complexity" evidence="2">
    <location>
        <begin position="226"/>
        <end position="239"/>
    </location>
</feature>
<evidence type="ECO:0000313" key="3">
    <source>
        <dbReference type="Proteomes" id="UP000694888"/>
    </source>
</evidence>
<feature type="compositionally biased region" description="Basic and acidic residues" evidence="2">
    <location>
        <begin position="170"/>
        <end position="187"/>
    </location>
</feature>
<protein>
    <submittedName>
        <fullName evidence="4">Uncharacterized protein LOC101856477</fullName>
    </submittedName>
</protein>
<dbReference type="RefSeq" id="XP_035828966.1">
    <property type="nucleotide sequence ID" value="XM_035973073.1"/>
</dbReference>
<accession>A0ABM1W2S3</accession>
<keyword evidence="1" id="KW-0175">Coiled coil</keyword>
<feature type="region of interest" description="Disordered" evidence="2">
    <location>
        <begin position="1"/>
        <end position="269"/>
    </location>
</feature>
<evidence type="ECO:0000256" key="1">
    <source>
        <dbReference type="SAM" id="Coils"/>
    </source>
</evidence>
<feature type="coiled-coil region" evidence="1">
    <location>
        <begin position="546"/>
        <end position="691"/>
    </location>
</feature>
<name>A0ABM1W2S3_APLCA</name>
<keyword evidence="3" id="KW-1185">Reference proteome</keyword>